<dbReference type="Pfam" id="PF13453">
    <property type="entry name" value="Zn_ribbon_TFIIB"/>
    <property type="match status" value="1"/>
</dbReference>
<feature type="domain" description="Transcription factor zinc-finger" evidence="1">
    <location>
        <begin position="2"/>
        <end position="42"/>
    </location>
</feature>
<dbReference type="Proteomes" id="UP000681526">
    <property type="component" value="Unassembled WGS sequence"/>
</dbReference>
<evidence type="ECO:0000259" key="1">
    <source>
        <dbReference type="Pfam" id="PF13453"/>
    </source>
</evidence>
<keyword evidence="3" id="KW-1185">Reference proteome</keyword>
<reference evidence="2 3" key="1">
    <citation type="submission" date="2021-04" db="EMBL/GenBank/DDBJ databases">
        <authorList>
            <person name="Rakotoarivonina H."/>
        </authorList>
    </citation>
    <scope>NUCLEOTIDE SEQUENCE [LARGE SCALE GENOMIC DNA]</scope>
    <source>
        <strain evidence="2 3">XE</strain>
    </source>
</reference>
<dbReference type="EMBL" id="CAJRAY010000038">
    <property type="protein sequence ID" value="CAG5084625.1"/>
    <property type="molecule type" value="Genomic_DNA"/>
</dbReference>
<organism evidence="2 3">
    <name type="scientific">Thermobacillus xylanilyticus</name>
    <dbReference type="NCBI Taxonomy" id="76633"/>
    <lineage>
        <taxon>Bacteria</taxon>
        <taxon>Bacillati</taxon>
        <taxon>Bacillota</taxon>
        <taxon>Bacilli</taxon>
        <taxon>Bacillales</taxon>
        <taxon>Paenibacillaceae</taxon>
        <taxon>Thermobacillus</taxon>
    </lineage>
</organism>
<evidence type="ECO:0000313" key="2">
    <source>
        <dbReference type="EMBL" id="CAG5084625.1"/>
    </source>
</evidence>
<proteinExistence type="predicted"/>
<protein>
    <submittedName>
        <fullName evidence="2">Cytoplasmic protein</fullName>
    </submittedName>
</protein>
<accession>A0ABM8V374</accession>
<gene>
    <name evidence="2" type="primary">txxe 1702</name>
    <name evidence="2" type="ORF">TXXE_07960</name>
</gene>
<sequence>MNCPVCDGVRMREVEKEGVMIDICPQCKGVWLDRGELEKLMSGVREIRDDFGRWHEERFKDYERGAYSGKYADTYYKHKRKKNFLERLEDLFD</sequence>
<dbReference type="InterPro" id="IPR027392">
    <property type="entry name" value="TF_Znf"/>
</dbReference>
<dbReference type="RefSeq" id="WP_213484143.1">
    <property type="nucleotide sequence ID" value="NZ_CAJRAY010000038.1"/>
</dbReference>
<evidence type="ECO:0000313" key="3">
    <source>
        <dbReference type="Proteomes" id="UP000681526"/>
    </source>
</evidence>
<name>A0ABM8V374_THEXY</name>
<comment type="caution">
    <text evidence="2">The sequence shown here is derived from an EMBL/GenBank/DDBJ whole genome shotgun (WGS) entry which is preliminary data.</text>
</comment>